<evidence type="ECO:0000256" key="2">
    <source>
        <dbReference type="ARBA" id="ARBA00023015"/>
    </source>
</evidence>
<feature type="domain" description="HTH lysR-type" evidence="5">
    <location>
        <begin position="1"/>
        <end position="59"/>
    </location>
</feature>
<protein>
    <submittedName>
        <fullName evidence="6">DNA-binding transcriptional LysR family regulator</fullName>
    </submittedName>
</protein>
<dbReference type="InterPro" id="IPR000847">
    <property type="entry name" value="LysR_HTH_N"/>
</dbReference>
<dbReference type="Gene3D" id="1.10.10.10">
    <property type="entry name" value="Winged helix-like DNA-binding domain superfamily/Winged helix DNA-binding domain"/>
    <property type="match status" value="1"/>
</dbReference>
<organism evidence="6 7">
    <name type="scientific">Labrys wisconsinensis</name>
    <dbReference type="NCBI Taxonomy" id="425677"/>
    <lineage>
        <taxon>Bacteria</taxon>
        <taxon>Pseudomonadati</taxon>
        <taxon>Pseudomonadota</taxon>
        <taxon>Alphaproteobacteria</taxon>
        <taxon>Hyphomicrobiales</taxon>
        <taxon>Xanthobacteraceae</taxon>
        <taxon>Labrys</taxon>
    </lineage>
</organism>
<comment type="caution">
    <text evidence="6">The sequence shown here is derived from an EMBL/GenBank/DDBJ whole genome shotgun (WGS) entry which is preliminary data.</text>
</comment>
<dbReference type="RefSeq" id="WP_307274611.1">
    <property type="nucleotide sequence ID" value="NZ_JAUSVX010000006.1"/>
</dbReference>
<dbReference type="InterPro" id="IPR058163">
    <property type="entry name" value="LysR-type_TF_proteobact-type"/>
</dbReference>
<dbReference type="Pfam" id="PF00126">
    <property type="entry name" value="HTH_1"/>
    <property type="match status" value="1"/>
</dbReference>
<evidence type="ECO:0000256" key="3">
    <source>
        <dbReference type="ARBA" id="ARBA00023125"/>
    </source>
</evidence>
<dbReference type="PROSITE" id="PS50931">
    <property type="entry name" value="HTH_LYSR"/>
    <property type="match status" value="1"/>
</dbReference>
<proteinExistence type="inferred from homology"/>
<dbReference type="EMBL" id="JAUSVX010000006">
    <property type="protein sequence ID" value="MDQ0470546.1"/>
    <property type="molecule type" value="Genomic_DNA"/>
</dbReference>
<dbReference type="InterPro" id="IPR005119">
    <property type="entry name" value="LysR_subst-bd"/>
</dbReference>
<sequence length="316" mass="34339">MESLSGLAAFVHAAEQRSYVAAGRILGVSSSAVAKSVARLEARLGVRLLNRTTRSVGLTEEGALFHERCKRILDEIGDAEAALSQSRARPTGRLRVSVPQIVGHHLLLPHLPDFMARFPDIELDIDFEDRVVDIVAEGLDVAVRSGDLADTRLIARTIGEQHFVVCGSDGYVERHGEPQAPADLAGHACIHFKYPSSGRLAPWAFRPPHDDPRLPASLVFNNTDAGLRAAMDGLGLAHLPVYVALPMIEAGALRPVLTGFMRPFGTLSLVWPSNRQLSPKVRAFVDFTIERLRDRPAAFEPVQPPSRDPAGLPLSP</sequence>
<gene>
    <name evidence="6" type="ORF">QO011_003565</name>
</gene>
<dbReference type="GO" id="GO:0003677">
    <property type="term" value="F:DNA binding"/>
    <property type="evidence" value="ECO:0007669"/>
    <property type="project" value="UniProtKB-KW"/>
</dbReference>
<reference evidence="6 7" key="1">
    <citation type="submission" date="2023-07" db="EMBL/GenBank/DDBJ databases">
        <title>Genomic Encyclopedia of Type Strains, Phase IV (KMG-IV): sequencing the most valuable type-strain genomes for metagenomic binning, comparative biology and taxonomic classification.</title>
        <authorList>
            <person name="Goeker M."/>
        </authorList>
    </citation>
    <scope>NUCLEOTIDE SEQUENCE [LARGE SCALE GENOMIC DNA]</scope>
    <source>
        <strain evidence="6 7">DSM 19619</strain>
    </source>
</reference>
<keyword evidence="2" id="KW-0805">Transcription regulation</keyword>
<dbReference type="PANTHER" id="PTHR30537">
    <property type="entry name" value="HTH-TYPE TRANSCRIPTIONAL REGULATOR"/>
    <property type="match status" value="1"/>
</dbReference>
<evidence type="ECO:0000313" key="6">
    <source>
        <dbReference type="EMBL" id="MDQ0470546.1"/>
    </source>
</evidence>
<comment type="similarity">
    <text evidence="1">Belongs to the LysR transcriptional regulatory family.</text>
</comment>
<dbReference type="Proteomes" id="UP001242480">
    <property type="component" value="Unassembled WGS sequence"/>
</dbReference>
<keyword evidence="7" id="KW-1185">Reference proteome</keyword>
<dbReference type="SUPFAM" id="SSF53850">
    <property type="entry name" value="Periplasmic binding protein-like II"/>
    <property type="match status" value="1"/>
</dbReference>
<evidence type="ECO:0000256" key="1">
    <source>
        <dbReference type="ARBA" id="ARBA00009437"/>
    </source>
</evidence>
<dbReference type="InterPro" id="IPR036388">
    <property type="entry name" value="WH-like_DNA-bd_sf"/>
</dbReference>
<accession>A0ABU0J8D6</accession>
<dbReference type="SUPFAM" id="SSF46785">
    <property type="entry name" value="Winged helix' DNA-binding domain"/>
    <property type="match status" value="1"/>
</dbReference>
<dbReference type="Pfam" id="PF03466">
    <property type="entry name" value="LysR_substrate"/>
    <property type="match status" value="1"/>
</dbReference>
<dbReference type="CDD" id="cd08476">
    <property type="entry name" value="PBP2_CrgA_like_7"/>
    <property type="match status" value="1"/>
</dbReference>
<evidence type="ECO:0000259" key="5">
    <source>
        <dbReference type="PROSITE" id="PS50931"/>
    </source>
</evidence>
<evidence type="ECO:0000313" key="7">
    <source>
        <dbReference type="Proteomes" id="UP001242480"/>
    </source>
</evidence>
<keyword evidence="4" id="KW-0804">Transcription</keyword>
<name>A0ABU0J8D6_9HYPH</name>
<dbReference type="Gene3D" id="3.40.190.290">
    <property type="match status" value="1"/>
</dbReference>
<dbReference type="InterPro" id="IPR036390">
    <property type="entry name" value="WH_DNA-bd_sf"/>
</dbReference>
<evidence type="ECO:0000256" key="4">
    <source>
        <dbReference type="ARBA" id="ARBA00023163"/>
    </source>
</evidence>
<dbReference type="PANTHER" id="PTHR30537:SF72">
    <property type="entry name" value="LYSR FAMILY TRANSCRIPTIONAL REGULATOR"/>
    <property type="match status" value="1"/>
</dbReference>
<keyword evidence="3 6" id="KW-0238">DNA-binding</keyword>